<keyword evidence="2 5" id="KW-0689">Ribosomal protein</keyword>
<dbReference type="InterPro" id="IPR001706">
    <property type="entry name" value="Ribosomal_bL35"/>
</dbReference>
<dbReference type="HAMAP" id="MF_00514">
    <property type="entry name" value="Ribosomal_bL35"/>
    <property type="match status" value="1"/>
</dbReference>
<evidence type="ECO:0000256" key="6">
    <source>
        <dbReference type="RuleBase" id="RU000568"/>
    </source>
</evidence>
<dbReference type="GO" id="GO:0003735">
    <property type="term" value="F:structural constituent of ribosome"/>
    <property type="evidence" value="ECO:0007669"/>
    <property type="project" value="InterPro"/>
</dbReference>
<dbReference type="Gene3D" id="4.10.410.60">
    <property type="match status" value="1"/>
</dbReference>
<gene>
    <name evidence="5" type="primary">rpmI</name>
    <name evidence="8" type="ORF">BLITH_0219</name>
</gene>
<dbReference type="SUPFAM" id="SSF143034">
    <property type="entry name" value="L35p-like"/>
    <property type="match status" value="1"/>
</dbReference>
<evidence type="ECO:0000256" key="3">
    <source>
        <dbReference type="ARBA" id="ARBA00023274"/>
    </source>
</evidence>
<evidence type="ECO:0000256" key="4">
    <source>
        <dbReference type="ARBA" id="ARBA00071664"/>
    </source>
</evidence>
<dbReference type="Proteomes" id="UP000244016">
    <property type="component" value="Unassembled WGS sequence"/>
</dbReference>
<proteinExistence type="inferred from homology"/>
<dbReference type="InterPro" id="IPR037229">
    <property type="entry name" value="Ribosomal_bL35_sf"/>
</dbReference>
<reference evidence="8 9" key="1">
    <citation type="submission" date="2017-08" db="EMBL/GenBank/DDBJ databases">
        <title>Burning lignite coal seam in the remote Altai Mountains harbors a hydrogen-driven thermophilic microbial community.</title>
        <authorList>
            <person name="Kadnikov V.V."/>
            <person name="Mardanov A.V."/>
            <person name="Ivasenko D."/>
            <person name="Beletsky A.V."/>
            <person name="Karnachuk O.V."/>
            <person name="Ravin N.V."/>
        </authorList>
    </citation>
    <scope>NUCLEOTIDE SEQUENCE [LARGE SCALE GENOMIC DNA]</scope>
    <source>
        <strain evidence="8">AL31</strain>
    </source>
</reference>
<evidence type="ECO:0000256" key="2">
    <source>
        <dbReference type="ARBA" id="ARBA00022980"/>
    </source>
</evidence>
<evidence type="ECO:0000256" key="7">
    <source>
        <dbReference type="SAM" id="MobiDB-lite"/>
    </source>
</evidence>
<sequence>MPKMKSHRGAMKRFKRTGSGKVVHWRNNRSHLNEHKSRKRLRRLRRKAVFGKTQAKRILRAAPYLE</sequence>
<comment type="similarity">
    <text evidence="1 5 6">Belongs to the bacterial ribosomal protein bL35 family.</text>
</comment>
<dbReference type="EMBL" id="PEBW01000001">
    <property type="protein sequence ID" value="PTQ53139.1"/>
    <property type="molecule type" value="Genomic_DNA"/>
</dbReference>
<name>A0A2T5GAC9_9BACL</name>
<dbReference type="InterPro" id="IPR021137">
    <property type="entry name" value="Ribosomal_bL35-like"/>
</dbReference>
<dbReference type="NCBIfam" id="TIGR00001">
    <property type="entry name" value="rpmI_bact"/>
    <property type="match status" value="1"/>
</dbReference>
<keyword evidence="3 5" id="KW-0687">Ribonucleoprotein</keyword>
<evidence type="ECO:0000256" key="5">
    <source>
        <dbReference type="HAMAP-Rule" id="MF_00514"/>
    </source>
</evidence>
<dbReference type="Pfam" id="PF01632">
    <property type="entry name" value="Ribosomal_L35p"/>
    <property type="match status" value="1"/>
</dbReference>
<dbReference type="PANTHER" id="PTHR33343">
    <property type="entry name" value="54S RIBOSOMAL PROTEIN BL35M"/>
    <property type="match status" value="1"/>
</dbReference>
<evidence type="ECO:0000313" key="9">
    <source>
        <dbReference type="Proteomes" id="UP000244016"/>
    </source>
</evidence>
<organism evidence="8 9">
    <name type="scientific">Brockia lithotrophica</name>
    <dbReference type="NCBI Taxonomy" id="933949"/>
    <lineage>
        <taxon>Bacteria</taxon>
        <taxon>Bacillati</taxon>
        <taxon>Bacillota</taxon>
        <taxon>Bacilli</taxon>
        <taxon>Bacillales</taxon>
        <taxon>Bacillales Family X. Incertae Sedis</taxon>
        <taxon>Brockia</taxon>
    </lineage>
</organism>
<feature type="region of interest" description="Disordered" evidence="7">
    <location>
        <begin position="1"/>
        <end position="20"/>
    </location>
</feature>
<dbReference type="PRINTS" id="PR00064">
    <property type="entry name" value="RIBOSOMALL35"/>
</dbReference>
<dbReference type="GO" id="GO:0006412">
    <property type="term" value="P:translation"/>
    <property type="evidence" value="ECO:0007669"/>
    <property type="project" value="UniProtKB-UniRule"/>
</dbReference>
<protein>
    <recommendedName>
        <fullName evidence="4 5">Large ribosomal subunit protein bL35</fullName>
    </recommendedName>
</protein>
<accession>A0A2T5GAC9</accession>
<dbReference type="InterPro" id="IPR018265">
    <property type="entry name" value="Ribosomal_bL35_CS"/>
</dbReference>
<evidence type="ECO:0000313" key="8">
    <source>
        <dbReference type="EMBL" id="PTQ53139.1"/>
    </source>
</evidence>
<dbReference type="PROSITE" id="PS00936">
    <property type="entry name" value="RIBOSOMAL_L35"/>
    <property type="match status" value="1"/>
</dbReference>
<dbReference type="PANTHER" id="PTHR33343:SF1">
    <property type="entry name" value="LARGE RIBOSOMAL SUBUNIT PROTEIN BL35M"/>
    <property type="match status" value="1"/>
</dbReference>
<dbReference type="AlphaFoldDB" id="A0A2T5GAC9"/>
<dbReference type="FunFam" id="4.10.410.60:FF:000001">
    <property type="entry name" value="50S ribosomal protein L35"/>
    <property type="match status" value="1"/>
</dbReference>
<dbReference type="GO" id="GO:0022625">
    <property type="term" value="C:cytosolic large ribosomal subunit"/>
    <property type="evidence" value="ECO:0007669"/>
    <property type="project" value="TreeGrafter"/>
</dbReference>
<comment type="caution">
    <text evidence="8">The sequence shown here is derived from an EMBL/GenBank/DDBJ whole genome shotgun (WGS) entry which is preliminary data.</text>
</comment>
<evidence type="ECO:0000256" key="1">
    <source>
        <dbReference type="ARBA" id="ARBA00006598"/>
    </source>
</evidence>